<dbReference type="CDD" id="cd00431">
    <property type="entry name" value="cysteine_hydrolases"/>
    <property type="match status" value="1"/>
</dbReference>
<keyword evidence="2 4" id="KW-0378">Hydrolase</keyword>
<name>A0A429X2E0_SIMTE</name>
<organism evidence="4 5">
    <name type="scientific">Siminovitchia terrae</name>
    <name type="common">Bacillus terrae</name>
    <dbReference type="NCBI Taxonomy" id="1914933"/>
    <lineage>
        <taxon>Bacteria</taxon>
        <taxon>Bacillati</taxon>
        <taxon>Bacillota</taxon>
        <taxon>Bacilli</taxon>
        <taxon>Bacillales</taxon>
        <taxon>Bacillaceae</taxon>
        <taxon>Siminovitchia</taxon>
    </lineage>
</organism>
<dbReference type="AlphaFoldDB" id="A0A429X2E0"/>
<protein>
    <submittedName>
        <fullName evidence="4">Cysteine hydrolase</fullName>
    </submittedName>
</protein>
<comment type="similarity">
    <text evidence="1">Belongs to the isochorismatase family.</text>
</comment>
<dbReference type="GO" id="GO:0016787">
    <property type="term" value="F:hydrolase activity"/>
    <property type="evidence" value="ECO:0007669"/>
    <property type="project" value="UniProtKB-KW"/>
</dbReference>
<dbReference type="Gene3D" id="3.40.50.850">
    <property type="entry name" value="Isochorismatase-like"/>
    <property type="match status" value="1"/>
</dbReference>
<sequence>MAKDYWEWKPVFQMDPIKSALLVIDMQNAFLEKGSPLEVPMAREQVPVIKKMLSYCRGKGIPIIYTEFCIRPDFHYKFYWKIAEQRGLRVEAPYCELWDGKFETEIYPELKPLPNERVIKKFGYDCFAETDLDATLKSLDVSQLLVAGTVLNWCVDSTVRAAYHKHYDVTVISDAVSSYDHAGATAEDWCKMELNLIAEAFGRVVASDDVIEEMKSIHQLKDKNI</sequence>
<dbReference type="OrthoDB" id="257098at2"/>
<dbReference type="InterPro" id="IPR036380">
    <property type="entry name" value="Isochorismatase-like_sf"/>
</dbReference>
<proteinExistence type="inferred from homology"/>
<dbReference type="Pfam" id="PF00857">
    <property type="entry name" value="Isochorismatase"/>
    <property type="match status" value="1"/>
</dbReference>
<gene>
    <name evidence="4" type="ORF">D5F11_023495</name>
</gene>
<evidence type="ECO:0000313" key="4">
    <source>
        <dbReference type="EMBL" id="RST57300.1"/>
    </source>
</evidence>
<dbReference type="SUPFAM" id="SSF52499">
    <property type="entry name" value="Isochorismatase-like hydrolases"/>
    <property type="match status" value="1"/>
</dbReference>
<dbReference type="InterPro" id="IPR050272">
    <property type="entry name" value="Isochorismatase-like_hydrls"/>
</dbReference>
<dbReference type="PANTHER" id="PTHR43540">
    <property type="entry name" value="PEROXYUREIDOACRYLATE/UREIDOACRYLATE AMIDOHYDROLASE-RELATED"/>
    <property type="match status" value="1"/>
</dbReference>
<dbReference type="Proteomes" id="UP000287296">
    <property type="component" value="Unassembled WGS sequence"/>
</dbReference>
<dbReference type="RefSeq" id="WP_120119118.1">
    <property type="nucleotide sequence ID" value="NZ_QYTW02000037.1"/>
</dbReference>
<comment type="caution">
    <text evidence="4">The sequence shown here is derived from an EMBL/GenBank/DDBJ whole genome shotgun (WGS) entry which is preliminary data.</text>
</comment>
<dbReference type="PANTHER" id="PTHR43540:SF6">
    <property type="entry name" value="ISOCHORISMATASE-LIKE DOMAIN-CONTAINING PROTEIN"/>
    <property type="match status" value="1"/>
</dbReference>
<evidence type="ECO:0000313" key="5">
    <source>
        <dbReference type="Proteomes" id="UP000287296"/>
    </source>
</evidence>
<dbReference type="InterPro" id="IPR000868">
    <property type="entry name" value="Isochorismatase-like_dom"/>
</dbReference>
<dbReference type="EMBL" id="QYTW02000037">
    <property type="protein sequence ID" value="RST57300.1"/>
    <property type="molecule type" value="Genomic_DNA"/>
</dbReference>
<evidence type="ECO:0000259" key="3">
    <source>
        <dbReference type="Pfam" id="PF00857"/>
    </source>
</evidence>
<feature type="domain" description="Isochorismatase-like" evidence="3">
    <location>
        <begin position="19"/>
        <end position="185"/>
    </location>
</feature>
<reference evidence="4 5" key="1">
    <citation type="submission" date="2018-12" db="EMBL/GenBank/DDBJ databases">
        <authorList>
            <person name="Sun L."/>
            <person name="Chen Z."/>
        </authorList>
    </citation>
    <scope>NUCLEOTIDE SEQUENCE [LARGE SCALE GENOMIC DNA]</scope>
    <source>
        <strain evidence="4 5">LMG 29736</strain>
    </source>
</reference>
<evidence type="ECO:0000256" key="1">
    <source>
        <dbReference type="ARBA" id="ARBA00006336"/>
    </source>
</evidence>
<evidence type="ECO:0000256" key="2">
    <source>
        <dbReference type="ARBA" id="ARBA00022801"/>
    </source>
</evidence>
<accession>A0A429X2E0</accession>